<dbReference type="Gene3D" id="1.25.40.10">
    <property type="entry name" value="Tetratricopeptide repeat domain"/>
    <property type="match status" value="1"/>
</dbReference>
<gene>
    <name evidence="5" type="ORF">MYCTH_2303934</name>
</gene>
<dbReference type="PANTHER" id="PTHR23083:SF464">
    <property type="entry name" value="TETRATRICOPEPTIDE REPEAT DOMAIN 7, ISOFORM A"/>
    <property type="match status" value="1"/>
</dbReference>
<evidence type="ECO:0000313" key="6">
    <source>
        <dbReference type="Proteomes" id="UP000007322"/>
    </source>
</evidence>
<dbReference type="KEGG" id="mtm:MYCTH_2303934"/>
<dbReference type="eggNOG" id="ENOG502S2NV">
    <property type="taxonomic scope" value="Eukaryota"/>
</dbReference>
<protein>
    <recommendedName>
        <fullName evidence="7">Filamentation protein</fullName>
    </recommendedName>
</protein>
<dbReference type="VEuPathDB" id="FungiDB:MYCTH_2303934"/>
<dbReference type="InParanoid" id="G2QE15"/>
<dbReference type="OrthoDB" id="29013at2759"/>
<dbReference type="EMBL" id="CP003004">
    <property type="protein sequence ID" value="AEO57598.1"/>
    <property type="molecule type" value="Genomic_DNA"/>
</dbReference>
<comment type="similarity">
    <text evidence="2">Belongs to the YPP1 family.</text>
</comment>
<feature type="region of interest" description="Disordered" evidence="4">
    <location>
        <begin position="508"/>
        <end position="530"/>
    </location>
</feature>
<evidence type="ECO:0008006" key="7">
    <source>
        <dbReference type="Google" id="ProtNLM"/>
    </source>
</evidence>
<evidence type="ECO:0000256" key="3">
    <source>
        <dbReference type="PROSITE-ProRule" id="PRU00339"/>
    </source>
</evidence>
<feature type="region of interest" description="Disordered" evidence="4">
    <location>
        <begin position="759"/>
        <end position="919"/>
    </location>
</feature>
<dbReference type="PANTHER" id="PTHR23083">
    <property type="entry name" value="TETRATRICOPEPTIDE REPEAT PROTEIN, TPR"/>
    <property type="match status" value="1"/>
</dbReference>
<dbReference type="AlphaFoldDB" id="G2QE15"/>
<dbReference type="InterPro" id="IPR019734">
    <property type="entry name" value="TPR_rpt"/>
</dbReference>
<feature type="compositionally biased region" description="Low complexity" evidence="4">
    <location>
        <begin position="144"/>
        <end position="159"/>
    </location>
</feature>
<dbReference type="InterPro" id="IPR051722">
    <property type="entry name" value="Endocytosis_PI4K-reg_protein"/>
</dbReference>
<feature type="region of interest" description="Disordered" evidence="4">
    <location>
        <begin position="1089"/>
        <end position="1176"/>
    </location>
</feature>
<feature type="compositionally biased region" description="Basic and acidic residues" evidence="4">
    <location>
        <begin position="870"/>
        <end position="883"/>
    </location>
</feature>
<dbReference type="HOGENOM" id="CLU_003276_0_0_1"/>
<dbReference type="STRING" id="573729.G2QE15"/>
<feature type="repeat" description="TPR" evidence="3">
    <location>
        <begin position="1012"/>
        <end position="1045"/>
    </location>
</feature>
<name>G2QE15_THET4</name>
<dbReference type="PROSITE" id="PS50005">
    <property type="entry name" value="TPR"/>
    <property type="match status" value="1"/>
</dbReference>
<dbReference type="OMA" id="KQPPEQD"/>
<reference evidence="5 6" key="1">
    <citation type="journal article" date="2011" name="Nat. Biotechnol.">
        <title>Comparative genomic analysis of the thermophilic biomass-degrading fungi Myceliophthora thermophila and Thielavia terrestris.</title>
        <authorList>
            <person name="Berka R.M."/>
            <person name="Grigoriev I.V."/>
            <person name="Otillar R."/>
            <person name="Salamov A."/>
            <person name="Grimwood J."/>
            <person name="Reid I."/>
            <person name="Ishmael N."/>
            <person name="John T."/>
            <person name="Darmond C."/>
            <person name="Moisan M.-C."/>
            <person name="Henrissat B."/>
            <person name="Coutinho P.M."/>
            <person name="Lombard V."/>
            <person name="Natvig D.O."/>
            <person name="Lindquist E."/>
            <person name="Schmutz J."/>
            <person name="Lucas S."/>
            <person name="Harris P."/>
            <person name="Powlowski J."/>
            <person name="Bellemare A."/>
            <person name="Taylor D."/>
            <person name="Butler G."/>
            <person name="de Vries R.P."/>
            <person name="Allijn I.E."/>
            <person name="van den Brink J."/>
            <person name="Ushinsky S."/>
            <person name="Storms R."/>
            <person name="Powell A.J."/>
            <person name="Paulsen I.T."/>
            <person name="Elbourne L.D.H."/>
            <person name="Baker S.E."/>
            <person name="Magnuson J."/>
            <person name="LaBoissiere S."/>
            <person name="Clutterbuck A.J."/>
            <person name="Martinez D."/>
            <person name="Wogulis M."/>
            <person name="de Leon A.L."/>
            <person name="Rey M.W."/>
            <person name="Tsang A."/>
        </authorList>
    </citation>
    <scope>NUCLEOTIDE SEQUENCE [LARGE SCALE GENOMIC DNA]</scope>
    <source>
        <strain evidence="6">ATCC 42464 / BCRC 31852 / DSM 1799</strain>
    </source>
</reference>
<dbReference type="GeneID" id="11507469"/>
<feature type="compositionally biased region" description="Low complexity" evidence="4">
    <location>
        <begin position="1147"/>
        <end position="1162"/>
    </location>
</feature>
<sequence length="1252" mass="135867">MPDAVKAAHYIQQLDDARCNENWDAVPELIRKVRKHAPDRVCLALTAEIEHSIAKANLKPTPSARTASAEGNARPPSSSTAPAGGLEAANHLPDLFTAIDAEAAHPEDRFQARVCAGWLLWVLREYPAALARLPRTLHDKGGATTTTTTDNINNNNNNNASPDGDDHAADDDGEKPPSEWTRVCGLKAAYLRANCLARDGQREGALDAFEAALPGLSAVWAAGPADARPQTRYWAELFLTECCMLAAQALREGARSLTDPNCLACFRAWARYWAAGKGGPSPGGYGFRGSVPRRQVWGEYYSALSGILQADLPFPTGGSTVADAVAGGGGSENSARVRLRTELKKVEAIYQGLLYSETKFPRADEERTEVEDFVRRLMQNWEVLNGRGWKEHELGAGGRDALCHATLDSLYGAAAKTYHSTAILRHMFTVHLAVAEFDLAFKAFDSWLELVKKGKARVKKTGHREPALDGNATVFETISTCIAALCRFGGREAAEKAHKLAEELAGLVAEEEEKEEGGRREPDNADPLDEAVPPATLAVAWQSIGLARAQWARMTFESDSRATLQEKAIQCLRKSLSPAYGNGLDARGVFALGMLYAEQRKLPASIEIVKTALLAERLPGTGREELRLGPYWRERSLIPLWHLLALMLSARQEFVMAARACEGAVEQFKDPHVLFGSRQLTGGYRSEHLKEAGIKDRGGDGLVDEMDDYEKEGILQIKMTQLAILEVIEGPAVAVNASTELLTLFPRLFGDLDQKVELSRAEPPKTSGTMRSLRGSVFGGKSDEARLKQQGPASDEGKPATTPPRPRTTQSVATTGQSSVNDPADPFSSRRSTKSEDMKRSRNSLRKRDRSGSRQRAFSTSSPPGPPPLEGDKSFAAFDERNLPSHSAPKQTAEPPREDLRRSTPRSRAGTASQAEVRTGQVVGTFSQLLPFVTFSPDHGRRRRKAILTKVWLVIAGFYRRAGLLDDAGQAISEAQRAAEELEADVMNEASGAMSVRQAGWGMEKSSEEVIADVWAEKGNLWLARGRPYQARADFETALTHFPDHPGAIVGLSNILLDIHTEKLLPPPAVPGLDLGRLGLADDDGVFPSTPGGAAITTDPATTRANINRADKFPALPSEPLGLGRASPESKAKPAEALVNGHSASKQQQQQQGAAATSTPSLLGPPLPPPHEASSLPLNDRLAARDRAFGLLSGLTKLGSGWNHSEAWFTLARAYEESGQLEKARDALWWCIELEDGRGVREWDVVRGGYVL</sequence>
<dbReference type="Proteomes" id="UP000007322">
    <property type="component" value="Chromosome 3"/>
</dbReference>
<evidence type="ECO:0000256" key="1">
    <source>
        <dbReference type="ARBA" id="ARBA00002550"/>
    </source>
</evidence>
<comment type="function">
    <text evidence="1">Involved in endocytosis.</text>
</comment>
<feature type="compositionally biased region" description="Polar residues" evidence="4">
    <location>
        <begin position="910"/>
        <end position="919"/>
    </location>
</feature>
<feature type="region of interest" description="Disordered" evidence="4">
    <location>
        <begin position="138"/>
        <end position="178"/>
    </location>
</feature>
<evidence type="ECO:0000313" key="5">
    <source>
        <dbReference type="EMBL" id="AEO57598.1"/>
    </source>
</evidence>
<organism evidence="5 6">
    <name type="scientific">Thermothelomyces thermophilus (strain ATCC 42464 / BCRC 31852 / DSM 1799)</name>
    <name type="common">Sporotrichum thermophile</name>
    <dbReference type="NCBI Taxonomy" id="573729"/>
    <lineage>
        <taxon>Eukaryota</taxon>
        <taxon>Fungi</taxon>
        <taxon>Dikarya</taxon>
        <taxon>Ascomycota</taxon>
        <taxon>Pezizomycotina</taxon>
        <taxon>Sordariomycetes</taxon>
        <taxon>Sordariomycetidae</taxon>
        <taxon>Sordariales</taxon>
        <taxon>Chaetomiaceae</taxon>
        <taxon>Thermothelomyces</taxon>
    </lineage>
</organism>
<feature type="region of interest" description="Disordered" evidence="4">
    <location>
        <begin position="57"/>
        <end position="87"/>
    </location>
</feature>
<evidence type="ECO:0000256" key="2">
    <source>
        <dbReference type="ARBA" id="ARBA00038251"/>
    </source>
</evidence>
<feature type="compositionally biased region" description="Polar residues" evidence="4">
    <location>
        <begin position="810"/>
        <end position="821"/>
    </location>
</feature>
<dbReference type="SUPFAM" id="SSF48452">
    <property type="entry name" value="TPR-like"/>
    <property type="match status" value="2"/>
</dbReference>
<dbReference type="InterPro" id="IPR011990">
    <property type="entry name" value="TPR-like_helical_dom_sf"/>
</dbReference>
<accession>G2QE15</accession>
<keyword evidence="6" id="KW-1185">Reference proteome</keyword>
<keyword evidence="3" id="KW-0802">TPR repeat</keyword>
<proteinExistence type="inferred from homology"/>
<dbReference type="RefSeq" id="XP_003662843.1">
    <property type="nucleotide sequence ID" value="XM_003662795.1"/>
</dbReference>
<dbReference type="SMART" id="SM00028">
    <property type="entry name" value="TPR"/>
    <property type="match status" value="6"/>
</dbReference>
<evidence type="ECO:0000256" key="4">
    <source>
        <dbReference type="SAM" id="MobiDB-lite"/>
    </source>
</evidence>